<comment type="caution">
    <text evidence="1">The sequence shown here is derived from an EMBL/GenBank/DDBJ whole genome shotgun (WGS) entry which is preliminary data.</text>
</comment>
<protein>
    <submittedName>
        <fullName evidence="1">Uncharacterized protein</fullName>
    </submittedName>
</protein>
<dbReference type="EMBL" id="MU275884">
    <property type="protein sequence ID" value="KAI0048583.1"/>
    <property type="molecule type" value="Genomic_DNA"/>
</dbReference>
<sequence>MSHQPTARASQLEDELCDARRTIDALEDRLRFLEGHSTKQTERLTLDLAASRTHRDKLQDELRVLREQQQVLQVQERAHVGTVARLNEDIRAQTEAADIARRAAAKMSDELKREADLRCKAEKNLRDALEREREREKSMRAAEAERTAAETMHQRLLDRVKELEEMSRLPLTPLPVIDEAIRPPAEDASDAEPRQSLSHPQHHFPTPPLHDAFDSAAAPGTYGAVNEEDDEDGLYLDLAPVAAPPAVQIPVDDVIYSGRKEDVEMLEYHASPRPSHLPPPSLLPPSLLALVKMDPWKTEEKPLRPEKRPLEAEEPVDPFASNSPLTTPPRSEIPAPTVKRHKFEAGTPEILSAQPSSSNATAGPSTPLHRRPAALRNLLASLAARIANIHSIAVPPSHLAPPPAILPRSGGGGYVRRNLISAKCGGNPQSFLTTVSGARNLPRATREDRHLLFPNWEQNPGLPEVPGQPGTLIANRLDIMKEPYVGVFVRADGVPVWLYMGNYKLEMSEQPLSADEFKALPQKTRNAWADALLAPQSWKCYTSMRARVWLRKNGREVAEEAVEAARRPGALANAMGLERKDMLAALDSGEEILHVMLCVPVSYDAEFQEALTAAQEEAAQPESGHTKPSVRTSRGKSKRAVKPKQVSLKTKDVDPVPQERRRSARHVPRKMRTPEGEDSAEEGSLGAVDEDGDYTE</sequence>
<reference evidence="1" key="2">
    <citation type="journal article" date="2022" name="New Phytol.">
        <title>Evolutionary transition to the ectomycorrhizal habit in the genomes of a hyperdiverse lineage of mushroom-forming fungi.</title>
        <authorList>
            <person name="Looney B."/>
            <person name="Miyauchi S."/>
            <person name="Morin E."/>
            <person name="Drula E."/>
            <person name="Courty P.E."/>
            <person name="Kohler A."/>
            <person name="Kuo A."/>
            <person name="LaButti K."/>
            <person name="Pangilinan J."/>
            <person name="Lipzen A."/>
            <person name="Riley R."/>
            <person name="Andreopoulos W."/>
            <person name="He G."/>
            <person name="Johnson J."/>
            <person name="Nolan M."/>
            <person name="Tritt A."/>
            <person name="Barry K.W."/>
            <person name="Grigoriev I.V."/>
            <person name="Nagy L.G."/>
            <person name="Hibbett D."/>
            <person name="Henrissat B."/>
            <person name="Matheny P.B."/>
            <person name="Labbe J."/>
            <person name="Martin F.M."/>
        </authorList>
    </citation>
    <scope>NUCLEOTIDE SEQUENCE</scope>
    <source>
        <strain evidence="1">FP105234-sp</strain>
    </source>
</reference>
<reference evidence="1" key="1">
    <citation type="submission" date="2021-02" db="EMBL/GenBank/DDBJ databases">
        <authorList>
            <consortium name="DOE Joint Genome Institute"/>
            <person name="Ahrendt S."/>
            <person name="Looney B.P."/>
            <person name="Miyauchi S."/>
            <person name="Morin E."/>
            <person name="Drula E."/>
            <person name="Courty P.E."/>
            <person name="Chicoki N."/>
            <person name="Fauchery L."/>
            <person name="Kohler A."/>
            <person name="Kuo A."/>
            <person name="Labutti K."/>
            <person name="Pangilinan J."/>
            <person name="Lipzen A."/>
            <person name="Riley R."/>
            <person name="Andreopoulos W."/>
            <person name="He G."/>
            <person name="Johnson J."/>
            <person name="Barry K.W."/>
            <person name="Grigoriev I.V."/>
            <person name="Nagy L."/>
            <person name="Hibbett D."/>
            <person name="Henrissat B."/>
            <person name="Matheny P.B."/>
            <person name="Labbe J."/>
            <person name="Martin F."/>
        </authorList>
    </citation>
    <scope>NUCLEOTIDE SEQUENCE</scope>
    <source>
        <strain evidence="1">FP105234-sp</strain>
    </source>
</reference>
<evidence type="ECO:0000313" key="2">
    <source>
        <dbReference type="Proteomes" id="UP000814033"/>
    </source>
</evidence>
<name>A0ACB8RWN0_9AGAM</name>
<gene>
    <name evidence="1" type="ORF">FA95DRAFT_1605089</name>
</gene>
<accession>A0ACB8RWN0</accession>
<organism evidence="1 2">
    <name type="scientific">Auriscalpium vulgare</name>
    <dbReference type="NCBI Taxonomy" id="40419"/>
    <lineage>
        <taxon>Eukaryota</taxon>
        <taxon>Fungi</taxon>
        <taxon>Dikarya</taxon>
        <taxon>Basidiomycota</taxon>
        <taxon>Agaricomycotina</taxon>
        <taxon>Agaricomycetes</taxon>
        <taxon>Russulales</taxon>
        <taxon>Auriscalpiaceae</taxon>
        <taxon>Auriscalpium</taxon>
    </lineage>
</organism>
<evidence type="ECO:0000313" key="1">
    <source>
        <dbReference type="EMBL" id="KAI0048583.1"/>
    </source>
</evidence>
<proteinExistence type="predicted"/>
<keyword evidence="2" id="KW-1185">Reference proteome</keyword>
<dbReference type="Proteomes" id="UP000814033">
    <property type="component" value="Unassembled WGS sequence"/>
</dbReference>